<gene>
    <name evidence="1" type="ORF">CDAR_2721</name>
    <name evidence="2" type="ORF">CDAR_2761</name>
</gene>
<organism evidence="2 3">
    <name type="scientific">Caerostris darwini</name>
    <dbReference type="NCBI Taxonomy" id="1538125"/>
    <lineage>
        <taxon>Eukaryota</taxon>
        <taxon>Metazoa</taxon>
        <taxon>Ecdysozoa</taxon>
        <taxon>Arthropoda</taxon>
        <taxon>Chelicerata</taxon>
        <taxon>Arachnida</taxon>
        <taxon>Araneae</taxon>
        <taxon>Araneomorphae</taxon>
        <taxon>Entelegynae</taxon>
        <taxon>Araneoidea</taxon>
        <taxon>Araneidae</taxon>
        <taxon>Caerostris</taxon>
    </lineage>
</organism>
<evidence type="ECO:0000313" key="1">
    <source>
        <dbReference type="EMBL" id="GIY36744.1"/>
    </source>
</evidence>
<dbReference type="AlphaFoldDB" id="A0AAV4SWC1"/>
<protein>
    <submittedName>
        <fullName evidence="2">Uncharacterized protein</fullName>
    </submittedName>
</protein>
<evidence type="ECO:0000313" key="3">
    <source>
        <dbReference type="Proteomes" id="UP001054837"/>
    </source>
</evidence>
<accession>A0AAV4SWC1</accession>
<name>A0AAV4SWC1_9ARAC</name>
<proteinExistence type="predicted"/>
<evidence type="ECO:0000313" key="2">
    <source>
        <dbReference type="EMBL" id="GIY36752.1"/>
    </source>
</evidence>
<keyword evidence="3" id="KW-1185">Reference proteome</keyword>
<dbReference type="Proteomes" id="UP001054837">
    <property type="component" value="Unassembled WGS sequence"/>
</dbReference>
<dbReference type="EMBL" id="BPLQ01008357">
    <property type="protein sequence ID" value="GIY36752.1"/>
    <property type="molecule type" value="Genomic_DNA"/>
</dbReference>
<reference evidence="2 3" key="1">
    <citation type="submission" date="2021-06" db="EMBL/GenBank/DDBJ databases">
        <title>Caerostris darwini draft genome.</title>
        <authorList>
            <person name="Kono N."/>
            <person name="Arakawa K."/>
        </authorList>
    </citation>
    <scope>NUCLEOTIDE SEQUENCE [LARGE SCALE GENOMIC DNA]</scope>
</reference>
<comment type="caution">
    <text evidence="2">The sequence shown here is derived from an EMBL/GenBank/DDBJ whole genome shotgun (WGS) entry which is preliminary data.</text>
</comment>
<dbReference type="EMBL" id="BPLQ01008357">
    <property type="protein sequence ID" value="GIY36744.1"/>
    <property type="molecule type" value="Genomic_DNA"/>
</dbReference>
<sequence length="102" mass="11544">MPYQPACQYSCLLNAREFGGIMAIIFQAPTPPPLSTLCTHSFNWVHVNKRNVARMTRIRKCGGWMSDFNVSGSLKIIGMPHPRNVSGGKYNNRMVDDEVRFL</sequence>